<dbReference type="KEGG" id="sual:KDD17_18505"/>
<dbReference type="AlphaFoldDB" id="A0A975JH89"/>
<protein>
    <submittedName>
        <fullName evidence="1">Uncharacterized protein</fullName>
    </submittedName>
</protein>
<dbReference type="Gene3D" id="3.40.50.280">
    <property type="entry name" value="Cobalamin-binding domain"/>
    <property type="match status" value="1"/>
</dbReference>
<keyword evidence="2" id="KW-1185">Reference proteome</keyword>
<evidence type="ECO:0000313" key="2">
    <source>
        <dbReference type="Proteomes" id="UP000683291"/>
    </source>
</evidence>
<dbReference type="RefSeq" id="WP_212706620.1">
    <property type="nucleotide sequence ID" value="NZ_CP073585.1"/>
</dbReference>
<accession>A0A975JH89</accession>
<name>A0A975JH89_9RHOB</name>
<reference evidence="1" key="1">
    <citation type="submission" date="2021-04" db="EMBL/GenBank/DDBJ databases">
        <title>Complete genome sequence for Sulfitobacter sp. strain JK7-1.</title>
        <authorList>
            <person name="Park S.-J."/>
        </authorList>
    </citation>
    <scope>NUCLEOTIDE SEQUENCE</scope>
    <source>
        <strain evidence="1">JK7-1</strain>
    </source>
</reference>
<organism evidence="1 2">
    <name type="scientific">Sulfitobacter albidus</name>
    <dbReference type="NCBI Taxonomy" id="2829501"/>
    <lineage>
        <taxon>Bacteria</taxon>
        <taxon>Pseudomonadati</taxon>
        <taxon>Pseudomonadota</taxon>
        <taxon>Alphaproteobacteria</taxon>
        <taxon>Rhodobacterales</taxon>
        <taxon>Roseobacteraceae</taxon>
        <taxon>Sulfitobacter</taxon>
    </lineage>
</organism>
<dbReference type="EMBL" id="CP073585">
    <property type="protein sequence ID" value="QUJ78428.1"/>
    <property type="molecule type" value="Genomic_DNA"/>
</dbReference>
<evidence type="ECO:0000313" key="1">
    <source>
        <dbReference type="EMBL" id="QUJ78428.1"/>
    </source>
</evidence>
<sequence length="185" mass="20170">MQYPDTSQRLLVRFLEQLYAAVRAPGADPLRDVLDLMRRSGIRAADIADFYVPVVAHRLGQGWCDDTLDFVQVSLGCARLQSLLQRLDASWYCPDAGGFGTGVRLAVIVPRGEQHSLGAHILTGQLRRAGCAVDLLIDLDDAAIVHHLGVSAPDATLISASRWLSLDSLHTLVRNIRGARGFGRC</sequence>
<gene>
    <name evidence="1" type="ORF">KDD17_18505</name>
</gene>
<proteinExistence type="predicted"/>
<dbReference type="Proteomes" id="UP000683291">
    <property type="component" value="Chromosome pJK7-1-4"/>
</dbReference>